<evidence type="ECO:0000313" key="14">
    <source>
        <dbReference type="Proteomes" id="UP000018936"/>
    </source>
</evidence>
<evidence type="ECO:0000256" key="8">
    <source>
        <dbReference type="ARBA" id="ARBA00022989"/>
    </source>
</evidence>
<protein>
    <recommendedName>
        <fullName evidence="4 12">Cytochrome c oxidase subunit 7C, mitochondrial</fullName>
    </recommendedName>
    <alternativeName>
        <fullName evidence="11 12">Cytochrome c oxidase polypeptide VIIc</fullName>
    </alternativeName>
</protein>
<comment type="caution">
    <text evidence="13">The sequence shown here is derived from an EMBL/GenBank/DDBJ whole genome shotgun (WGS) entry which is preliminary data.</text>
</comment>
<proteinExistence type="inferred from homology"/>
<dbReference type="EMBL" id="AZIM01004430">
    <property type="protein sequence ID" value="ETE60743.1"/>
    <property type="molecule type" value="Genomic_DNA"/>
</dbReference>
<comment type="pathway">
    <text evidence="2 12">Energy metabolism; oxidative phosphorylation.</text>
</comment>
<comment type="function">
    <text evidence="12">Component of the cytochrome c oxidase, the last enzyme in the mitochondrial electron transport chain which drives oxidative phosphorylation. The respiratory chain contains 3 multisubunit complexes succinate dehydrogenase (complex II, CII), ubiquinol-cytochrome c oxidoreductase (cytochrome b-c1 complex, complex III, CIII) and cytochrome c oxidase (complex IV, CIV), that cooperate to transfer electrons derived from NADH and succinate to molecular oxygen, creating an electrochemical gradient over the inner membrane that drives transmembrane transport and the ATP synthase. Cytochrome c oxidase is the component of the respiratory chain that catalyzes the reduction of oxygen to water. Electrons originating from reduced cytochrome c in the intermembrane space (IMS) are transferred via the dinuclear copper A center (CU(A)) of subunit 2 and heme A of subunit 1 to the active site in subunit 1, a binuclear center (BNC) formed by heme A3 and copper B (CU(B)). The BNC reduces molecular oxygen to 2 water molecules using 4 electrons from cytochrome c in the IMS and 4 protons from the mitochondrial matrix.</text>
</comment>
<keyword evidence="9 12" id="KW-0496">Mitochondrion</keyword>
<accession>V8NGH5</accession>
<evidence type="ECO:0000256" key="12">
    <source>
        <dbReference type="RuleBase" id="RU368123"/>
    </source>
</evidence>
<dbReference type="PANTHER" id="PTHR13313:SF0">
    <property type="entry name" value="CYTOCHROME C OXIDASE SUBUNIT 7C, MITOCHONDRIAL"/>
    <property type="match status" value="1"/>
</dbReference>
<dbReference type="AlphaFoldDB" id="V8NGH5"/>
<dbReference type="Proteomes" id="UP000018936">
    <property type="component" value="Unassembled WGS sequence"/>
</dbReference>
<gene>
    <name evidence="13" type="primary">Cox7c</name>
    <name evidence="13" type="ORF">L345_13512</name>
</gene>
<evidence type="ECO:0000256" key="6">
    <source>
        <dbReference type="ARBA" id="ARBA00022792"/>
    </source>
</evidence>
<evidence type="ECO:0000256" key="5">
    <source>
        <dbReference type="ARBA" id="ARBA00022692"/>
    </source>
</evidence>
<keyword evidence="14" id="KW-1185">Reference proteome</keyword>
<keyword evidence="8 12" id="KW-1133">Transmembrane helix</keyword>
<dbReference type="Gene3D" id="4.10.49.10">
    <property type="entry name" value="Cytochrome c oxidase subunit VIIc"/>
    <property type="match status" value="1"/>
</dbReference>
<evidence type="ECO:0000256" key="3">
    <source>
        <dbReference type="ARBA" id="ARBA00010514"/>
    </source>
</evidence>
<comment type="similarity">
    <text evidence="3 12">Belongs to the cytochrome c oxidase VIIc family.</text>
</comment>
<dbReference type="InterPro" id="IPR036636">
    <property type="entry name" value="COX7C/Cox8_sf"/>
</dbReference>
<keyword evidence="10 12" id="KW-0472">Membrane</keyword>
<organism evidence="13 14">
    <name type="scientific">Ophiophagus hannah</name>
    <name type="common">King cobra</name>
    <name type="synonym">Naja hannah</name>
    <dbReference type="NCBI Taxonomy" id="8665"/>
    <lineage>
        <taxon>Eukaryota</taxon>
        <taxon>Metazoa</taxon>
        <taxon>Chordata</taxon>
        <taxon>Craniata</taxon>
        <taxon>Vertebrata</taxon>
        <taxon>Euteleostomi</taxon>
        <taxon>Lepidosauria</taxon>
        <taxon>Squamata</taxon>
        <taxon>Bifurcata</taxon>
        <taxon>Unidentata</taxon>
        <taxon>Episquamata</taxon>
        <taxon>Toxicofera</taxon>
        <taxon>Serpentes</taxon>
        <taxon>Colubroidea</taxon>
        <taxon>Elapidae</taxon>
        <taxon>Elapinae</taxon>
        <taxon>Ophiophagus</taxon>
    </lineage>
</organism>
<dbReference type="OrthoDB" id="9974841at2759"/>
<comment type="subunit">
    <text evidence="12">Component of the cytochrome c oxidase (complex IV, CIV), a multisubunit enzyme composed of 14 subunits. The complex is composed of a catalytic core of 3 subunits, encoded in the mitochondrial DNA, and 11 supernumerary subunits, which are encoded in the nuclear genome. The complex exists as a monomer or a dimer and forms supercomplexes (SCs) in the inner mitochondrial membrane with NADH-ubiquinone oxidoreductase (complex I, CI) and ubiquinol-cytochrome c oxidoreductase (cytochrome b-c1 complex, complex III, CIII), resulting in different assemblies (supercomplex SCI(1)III(2)IV(1) and megacomplex MCI(2)III(2)IV(2)).</text>
</comment>
<evidence type="ECO:0000313" key="13">
    <source>
        <dbReference type="EMBL" id="ETE60743.1"/>
    </source>
</evidence>
<comment type="subcellular location">
    <subcellularLocation>
        <location evidence="1 12">Mitochondrion inner membrane</location>
        <topology evidence="1 12">Single-pass membrane protein</topology>
    </subcellularLocation>
</comment>
<evidence type="ECO:0000256" key="9">
    <source>
        <dbReference type="ARBA" id="ARBA00023128"/>
    </source>
</evidence>
<evidence type="ECO:0000256" key="7">
    <source>
        <dbReference type="ARBA" id="ARBA00022946"/>
    </source>
</evidence>
<dbReference type="InterPro" id="IPR004202">
    <property type="entry name" value="COX7C/Cox8"/>
</dbReference>
<keyword evidence="7 12" id="KW-0809">Transit peptide</keyword>
<keyword evidence="5 12" id="KW-0812">Transmembrane</keyword>
<evidence type="ECO:0000256" key="4">
    <source>
        <dbReference type="ARBA" id="ARBA00017004"/>
    </source>
</evidence>
<reference evidence="13 14" key="1">
    <citation type="journal article" date="2013" name="Proc. Natl. Acad. Sci. U.S.A.">
        <title>The king cobra genome reveals dynamic gene evolution and adaptation in the snake venom system.</title>
        <authorList>
            <person name="Vonk F.J."/>
            <person name="Casewell N.R."/>
            <person name="Henkel C.V."/>
            <person name="Heimberg A.M."/>
            <person name="Jansen H.J."/>
            <person name="McCleary R.J."/>
            <person name="Kerkkamp H.M."/>
            <person name="Vos R.A."/>
            <person name="Guerreiro I."/>
            <person name="Calvete J.J."/>
            <person name="Wuster W."/>
            <person name="Woods A.E."/>
            <person name="Logan J.M."/>
            <person name="Harrison R.A."/>
            <person name="Castoe T.A."/>
            <person name="de Koning A.P."/>
            <person name="Pollock D.D."/>
            <person name="Yandell M."/>
            <person name="Calderon D."/>
            <person name="Renjifo C."/>
            <person name="Currier R.B."/>
            <person name="Salgado D."/>
            <person name="Pla D."/>
            <person name="Sanz L."/>
            <person name="Hyder A.S."/>
            <person name="Ribeiro J.M."/>
            <person name="Arntzen J.W."/>
            <person name="van den Thillart G.E."/>
            <person name="Boetzer M."/>
            <person name="Pirovano W."/>
            <person name="Dirks R.P."/>
            <person name="Spaink H.P."/>
            <person name="Duboule D."/>
            <person name="McGlinn E."/>
            <person name="Kini R.M."/>
            <person name="Richardson M.K."/>
        </authorList>
    </citation>
    <scope>NUCLEOTIDE SEQUENCE</scope>
    <source>
        <tissue evidence="13">Blood</tissue>
    </source>
</reference>
<evidence type="ECO:0000256" key="10">
    <source>
        <dbReference type="ARBA" id="ARBA00023136"/>
    </source>
</evidence>
<dbReference type="UniPathway" id="UPA00705"/>
<evidence type="ECO:0000256" key="11">
    <source>
        <dbReference type="ARBA" id="ARBA00031140"/>
    </source>
</evidence>
<keyword evidence="6 12" id="KW-0999">Mitochondrion inner membrane</keyword>
<dbReference type="SUPFAM" id="SSF81427">
    <property type="entry name" value="Mitochondrial cytochrome c oxidase subunit VIIc (aka VIIIa)"/>
    <property type="match status" value="1"/>
</dbReference>
<sequence length="79" mass="9269">MLSSSVRRFGTSALRRMHYEEGPGKNMPFSVNNKWKLLFGTFIFTLTGIGGPCFIVRHQLLKQLRRKNRRKFKTKHSTK</sequence>
<feature type="transmembrane region" description="Helical" evidence="12">
    <location>
        <begin position="37"/>
        <end position="60"/>
    </location>
</feature>
<evidence type="ECO:0000256" key="2">
    <source>
        <dbReference type="ARBA" id="ARBA00004673"/>
    </source>
</evidence>
<name>V8NGH5_OPHHA</name>
<dbReference type="GO" id="GO:0005743">
    <property type="term" value="C:mitochondrial inner membrane"/>
    <property type="evidence" value="ECO:0007669"/>
    <property type="project" value="UniProtKB-SubCell"/>
</dbReference>
<dbReference type="GO" id="GO:0006123">
    <property type="term" value="P:mitochondrial electron transport, cytochrome c to oxygen"/>
    <property type="evidence" value="ECO:0007669"/>
    <property type="project" value="UniProtKB-UniRule"/>
</dbReference>
<dbReference type="GO" id="GO:0045277">
    <property type="term" value="C:respiratory chain complex IV"/>
    <property type="evidence" value="ECO:0007669"/>
    <property type="project" value="UniProtKB-UniRule"/>
</dbReference>
<dbReference type="FunFam" id="4.10.49.10:FF:000001">
    <property type="entry name" value="Cytochrome c oxidase subunit 7C"/>
    <property type="match status" value="1"/>
</dbReference>
<dbReference type="Pfam" id="PF02935">
    <property type="entry name" value="COX7C"/>
    <property type="match status" value="1"/>
</dbReference>
<evidence type="ECO:0000256" key="1">
    <source>
        <dbReference type="ARBA" id="ARBA00004434"/>
    </source>
</evidence>
<dbReference type="PANTHER" id="PTHR13313">
    <property type="entry name" value="CYTOCHROME C OXIDASE SUBUNIT VIIC"/>
    <property type="match status" value="1"/>
</dbReference>